<evidence type="ECO:0000313" key="2">
    <source>
        <dbReference type="Proteomes" id="UP001141806"/>
    </source>
</evidence>
<dbReference type="Proteomes" id="UP001141806">
    <property type="component" value="Unassembled WGS sequence"/>
</dbReference>
<dbReference type="OrthoDB" id="990837at2759"/>
<keyword evidence="2" id="KW-1185">Reference proteome</keyword>
<comment type="caution">
    <text evidence="1">The sequence shown here is derived from an EMBL/GenBank/DDBJ whole genome shotgun (WGS) entry which is preliminary data.</text>
</comment>
<organism evidence="1 2">
    <name type="scientific">Protea cynaroides</name>
    <dbReference type="NCBI Taxonomy" id="273540"/>
    <lineage>
        <taxon>Eukaryota</taxon>
        <taxon>Viridiplantae</taxon>
        <taxon>Streptophyta</taxon>
        <taxon>Embryophyta</taxon>
        <taxon>Tracheophyta</taxon>
        <taxon>Spermatophyta</taxon>
        <taxon>Magnoliopsida</taxon>
        <taxon>Proteales</taxon>
        <taxon>Proteaceae</taxon>
        <taxon>Protea</taxon>
    </lineage>
</organism>
<dbReference type="AlphaFoldDB" id="A0A9Q0GY33"/>
<name>A0A9Q0GY33_9MAGN</name>
<gene>
    <name evidence="1" type="ORF">NE237_030556</name>
</gene>
<accession>A0A9Q0GY33</accession>
<dbReference type="EMBL" id="JAMYWD010000012">
    <property type="protein sequence ID" value="KAJ4953724.1"/>
    <property type="molecule type" value="Genomic_DNA"/>
</dbReference>
<reference evidence="1" key="1">
    <citation type="journal article" date="2023" name="Plant J.">
        <title>The genome of the king protea, Protea cynaroides.</title>
        <authorList>
            <person name="Chang J."/>
            <person name="Duong T.A."/>
            <person name="Schoeman C."/>
            <person name="Ma X."/>
            <person name="Roodt D."/>
            <person name="Barker N."/>
            <person name="Li Z."/>
            <person name="Van de Peer Y."/>
            <person name="Mizrachi E."/>
        </authorList>
    </citation>
    <scope>NUCLEOTIDE SEQUENCE</scope>
    <source>
        <tissue evidence="1">Young leaves</tissue>
    </source>
</reference>
<proteinExistence type="predicted"/>
<evidence type="ECO:0000313" key="1">
    <source>
        <dbReference type="EMBL" id="KAJ4953724.1"/>
    </source>
</evidence>
<protein>
    <submittedName>
        <fullName evidence="1">Uncharacterized protein</fullName>
    </submittedName>
</protein>
<sequence length="114" mass="12953">MQLVFRSFSVDDDDYRGYDYSLIGRLLELPGARCVQNDFYWLHGNKNDMRAVHLGMLAVQGSVPITNLPKTSSEPGDVETEVVTNSNAMDLLKMERMFITGILDELKICFSYSH</sequence>